<keyword evidence="8" id="KW-1185">Reference proteome</keyword>
<dbReference type="PRINTS" id="PR00313">
    <property type="entry name" value="CABNDNGRPT"/>
</dbReference>
<evidence type="ECO:0000256" key="3">
    <source>
        <dbReference type="ARBA" id="ARBA00022525"/>
    </source>
</evidence>
<feature type="domain" description="DUF4214" evidence="6">
    <location>
        <begin position="1342"/>
        <end position="1411"/>
    </location>
</feature>
<dbReference type="PANTHER" id="PTHR38340">
    <property type="entry name" value="S-LAYER PROTEIN"/>
    <property type="match status" value="1"/>
</dbReference>
<keyword evidence="3" id="KW-0964">Secreted</keyword>
<dbReference type="GO" id="GO:0008237">
    <property type="term" value="F:metallopeptidase activity"/>
    <property type="evidence" value="ECO:0007669"/>
    <property type="project" value="InterPro"/>
</dbReference>
<evidence type="ECO:0000259" key="6">
    <source>
        <dbReference type="Pfam" id="PF13946"/>
    </source>
</evidence>
<comment type="subcellular location">
    <subcellularLocation>
        <location evidence="2">Secreted</location>
    </subcellularLocation>
</comment>
<dbReference type="Gene3D" id="1.10.3130.20">
    <property type="entry name" value="Phycobilisome linker domain"/>
    <property type="match status" value="1"/>
</dbReference>
<keyword evidence="4" id="KW-0677">Repeat</keyword>
<dbReference type="InterPro" id="IPR024079">
    <property type="entry name" value="MetalloPept_cat_dom_sf"/>
</dbReference>
<gene>
    <name evidence="7" type="ORF">SAMN05216552_101544</name>
</gene>
<dbReference type="PROSITE" id="PS00330">
    <property type="entry name" value="HEMOLYSIN_CALCIUM"/>
    <property type="match status" value="1"/>
</dbReference>
<dbReference type="EMBL" id="FPBO01000015">
    <property type="protein sequence ID" value="SFU93189.1"/>
    <property type="molecule type" value="Genomic_DNA"/>
</dbReference>
<sequence length="1428" mass="143400">MSSLRTFKKQTGDRLFSAALMSSNSAPVFSAGRSGYYADSSVGRYLMSVTELPNGKILANNGPELLRYLADGTPDTTFGSGGRLAMELGAGGYRQIYDTTPLAGGKILVTGTALNTASAIVPGDTGIVLARLNADGAYDKSFGGGKGVVYTNADPQAQATMVGAEVLPDGRILVAVDSWALDAKGTGEQYADQSIGLARYLADGTLDASFGDKGVMRDANKAFAAFHMARQADGKILVSGYERTEHLETLSVIRFNADGSRDQAFGDNGQVYSGFASQRSTTSSAQHIAVQPDGKIVVAGWGSIDNFNRRGVTVVRYNADGILDTGFSGDGQLTQVFGSQLAAPDYLNSRATNVHVNDDGTILLSGITTEFNSKANEERVIAVRLKADGSLDTSFGVQGVASTTLNSERGVYLEDMAVTADGSILLAASKGTASGSPIPTLVKLNANGELAGDFGGVSTAADNTASYREDYPEQFLNPNITVSDAQLAAAASRYAGASVTLAREGGANADDHFAAGGALAFSNGRAYLKGVEIGTAQEGGGSLRIVFNGATTQALVNAALQSITYQNTGAIVDGQQLRITWTFNDGNAAGAQGDGGALAALATTRLTLQAADTPYWIDALLQRGAGQTAAQLRAALEAALGPKHTLELAFPTGGGAFSTAEQAFIQRVVNGVGQSVDLSLADGGAPLSVHNAPELAPGESAAAALDGNGGDLYFNFGAAGAAANGAQNTAGLLHGLAHALGLRHADLPGGDAAKSSLMAGGALQALGPLDIAALQYLYGPSRTARAGDSAYSLSAGASNFIWDGAGSDTISGAGLAGDITLHLEPGHWDYIGGRGASITSAGQITVNYGSVIENATGGGGSDTLTGSAGANVLKGGAGNDSLTGLGGDDTLDGGDGLDTAVYSGLRAAYTITAVGAGYTVAGVDGTDALSGIERIKFSDSVVALNSAPAGKVTIGGKAAQHQVLTAASAVTDADGLGALSYQWYAGGVAVAGATAKSFTLTKEQVGKTMTVAVSYVDGIGTRESVTSSASGVVVRANGGPTGAVTMSGALEQNQILQASHTLGDPDGLGQVSYQWYANGKSIAGASASSLLLTEGTVGKAIHVTASYVDGQGVAESVSSAMTAAIANVNDAPAGAVAIGGQAGLAQVLSVSHTLTDADGMGAVGYQWYADGVAIAGATGASLKLDQAALGKKVTAAVSYVDGHGTPESAISAPTAVVVNDGGLAFTGGAGDDVVAGTAGSDTLDGGAGRDAAVFSGALARYAIARSEGAWLVTDSGGAGGVDTLVNIERLHFADAHVALDIDGAGGQAFRLYQAAYNRTPDGAGLGYWIGVLDAGANLRDVAAGFVASPEFQALYGAAPANRAAVNKIYANVLHREPDAAGADYWVGVLDTKAATLASVLAAFSESEENLAALVGVTGNGIVYTPFGT</sequence>
<evidence type="ECO:0000313" key="7">
    <source>
        <dbReference type="EMBL" id="SFU93189.1"/>
    </source>
</evidence>
<comment type="cofactor">
    <cofactor evidence="1">
        <name>Ca(2+)</name>
        <dbReference type="ChEBI" id="CHEBI:29108"/>
    </cofactor>
</comment>
<evidence type="ECO:0000256" key="4">
    <source>
        <dbReference type="ARBA" id="ARBA00022737"/>
    </source>
</evidence>
<accession>A0A1I7K6Z3</accession>
<dbReference type="SUPFAM" id="SSF51120">
    <property type="entry name" value="beta-Roll"/>
    <property type="match status" value="2"/>
</dbReference>
<evidence type="ECO:0000259" key="5">
    <source>
        <dbReference type="Pfam" id="PF08548"/>
    </source>
</evidence>
<dbReference type="Gene3D" id="2.80.10.50">
    <property type="match status" value="3"/>
</dbReference>
<protein>
    <submittedName>
        <fullName evidence="7">Delta-60 repeat domain-containing protein</fullName>
    </submittedName>
</protein>
<dbReference type="SUPFAM" id="SSF55486">
    <property type="entry name" value="Metalloproteases ('zincins'), catalytic domain"/>
    <property type="match status" value="1"/>
</dbReference>
<dbReference type="InterPro" id="IPR013431">
    <property type="entry name" value="Delta_60_rpt"/>
</dbReference>
<evidence type="ECO:0000256" key="2">
    <source>
        <dbReference type="ARBA" id="ARBA00004613"/>
    </source>
</evidence>
<dbReference type="Proteomes" id="UP000199391">
    <property type="component" value="Unassembled WGS sequence"/>
</dbReference>
<dbReference type="Pfam" id="PF00353">
    <property type="entry name" value="HemolysinCabind"/>
    <property type="match status" value="2"/>
</dbReference>
<dbReference type="InterPro" id="IPR011049">
    <property type="entry name" value="Serralysin-like_metalloprot_C"/>
</dbReference>
<feature type="domain" description="Peptidase M10 serralysin C-terminal" evidence="5">
    <location>
        <begin position="795"/>
        <end position="900"/>
    </location>
</feature>
<dbReference type="Pfam" id="PF13946">
    <property type="entry name" value="DUF4214"/>
    <property type="match status" value="1"/>
</dbReference>
<organism evidence="7 8">
    <name type="scientific">Pseudoduganella namucuonensis</name>
    <dbReference type="NCBI Taxonomy" id="1035707"/>
    <lineage>
        <taxon>Bacteria</taxon>
        <taxon>Pseudomonadati</taxon>
        <taxon>Pseudomonadota</taxon>
        <taxon>Betaproteobacteria</taxon>
        <taxon>Burkholderiales</taxon>
        <taxon>Oxalobacteraceae</taxon>
        <taxon>Telluria group</taxon>
        <taxon>Pseudoduganella</taxon>
    </lineage>
</organism>
<dbReference type="PANTHER" id="PTHR38340:SF1">
    <property type="entry name" value="S-LAYER PROTEIN"/>
    <property type="match status" value="1"/>
</dbReference>
<dbReference type="SUPFAM" id="SSF101898">
    <property type="entry name" value="NHL repeat"/>
    <property type="match status" value="1"/>
</dbReference>
<evidence type="ECO:0000313" key="8">
    <source>
        <dbReference type="Proteomes" id="UP000199391"/>
    </source>
</evidence>
<name>A0A1I7K6Z3_9BURK</name>
<dbReference type="NCBIfam" id="TIGR02608">
    <property type="entry name" value="delta_60_rpt"/>
    <property type="match status" value="6"/>
</dbReference>
<dbReference type="Pfam" id="PF08548">
    <property type="entry name" value="Peptidase_M10_C"/>
    <property type="match status" value="1"/>
</dbReference>
<evidence type="ECO:0000256" key="1">
    <source>
        <dbReference type="ARBA" id="ARBA00001913"/>
    </source>
</evidence>
<dbReference type="InterPro" id="IPR013858">
    <property type="entry name" value="Peptidase_M10B_C"/>
</dbReference>
<dbReference type="InterPro" id="IPR025282">
    <property type="entry name" value="DUF4214"/>
</dbReference>
<dbReference type="STRING" id="1035707.SAMN05216552_101544"/>
<dbReference type="InterPro" id="IPR038255">
    <property type="entry name" value="PBS_linker_sf"/>
</dbReference>
<dbReference type="Gene3D" id="2.60.40.2700">
    <property type="match status" value="3"/>
</dbReference>
<dbReference type="Gene3D" id="3.40.390.10">
    <property type="entry name" value="Collagenase (Catalytic Domain)"/>
    <property type="match status" value="1"/>
</dbReference>
<dbReference type="GO" id="GO:0005615">
    <property type="term" value="C:extracellular space"/>
    <property type="evidence" value="ECO:0007669"/>
    <property type="project" value="InterPro"/>
</dbReference>
<dbReference type="InterPro" id="IPR050557">
    <property type="entry name" value="RTX_toxin/Mannuronan_C5-epim"/>
</dbReference>
<dbReference type="Pfam" id="PF17164">
    <property type="entry name" value="DUF5122"/>
    <property type="match status" value="6"/>
</dbReference>
<dbReference type="Gene3D" id="2.150.10.10">
    <property type="entry name" value="Serralysin-like metalloprotease, C-terminal"/>
    <property type="match status" value="2"/>
</dbReference>
<dbReference type="InterPro" id="IPR018511">
    <property type="entry name" value="Hemolysin-typ_Ca-bd_CS"/>
</dbReference>
<dbReference type="InterPro" id="IPR001343">
    <property type="entry name" value="Hemolysn_Ca-bd"/>
</dbReference>
<reference evidence="8" key="1">
    <citation type="submission" date="2016-10" db="EMBL/GenBank/DDBJ databases">
        <authorList>
            <person name="Varghese N."/>
            <person name="Submissions S."/>
        </authorList>
    </citation>
    <scope>NUCLEOTIDE SEQUENCE [LARGE SCALE GENOMIC DNA]</scope>
    <source>
        <strain evidence="8">CGMCC 1.11014</strain>
    </source>
</reference>
<proteinExistence type="predicted"/>
<dbReference type="GO" id="GO:0005509">
    <property type="term" value="F:calcium ion binding"/>
    <property type="evidence" value="ECO:0007669"/>
    <property type="project" value="InterPro"/>
</dbReference>
<dbReference type="OrthoDB" id="480426at2"/>